<sequence length="386" mass="43936">MKETTSEDQNDESDTTPLTPGRMAEFFGFIKSLRGFGGDLSAITAPAFILSPTSLTEFPSYWCEDPSLFVAPAKEGSKVLRALAVLKWYLGTLRAEWSKQRGMKRKPLNAILGELFLAHREDGENGKTELVVEQVSHHPPITAYHIQNEKYKVTLEGYHRQKTYFRGRPCIDRIGHVLLHLDAFDEDYLVTLPGLRLEGLIPPPPYPEMEGRNYIVGSNGIMAEIEYSGRAWLRGKKNSFHAKLYHDGHASSPLFTVRGQWVGGAFTIYDSARRPVEVVDTATARNLPAMVVKPLEEQGPLESRRVWHKVSEAIKQGETSTASREKYKIEEEQRALRRKEQAEGIERQPRYFKPGEWRQAEKLLAKVGMDIRREDTKGIWRWIGGQ</sequence>
<dbReference type="EMBL" id="KN846985">
    <property type="protein sequence ID" value="KIW94583.1"/>
    <property type="molecule type" value="Genomic_DNA"/>
</dbReference>
<protein>
    <recommendedName>
        <fullName evidence="6">Oxysterol-binding protein</fullName>
    </recommendedName>
</protein>
<dbReference type="GO" id="GO:0008142">
    <property type="term" value="F:oxysterol binding"/>
    <property type="evidence" value="ECO:0007669"/>
    <property type="project" value="TreeGrafter"/>
</dbReference>
<keyword evidence="5" id="KW-1185">Reference proteome</keyword>
<dbReference type="GeneID" id="27697487"/>
<dbReference type="PANTHER" id="PTHR10972">
    <property type="entry name" value="OXYSTEROL-BINDING PROTEIN-RELATED"/>
    <property type="match status" value="1"/>
</dbReference>
<dbReference type="OrthoDB" id="14833at2759"/>
<evidence type="ECO:0000256" key="2">
    <source>
        <dbReference type="RuleBase" id="RU003844"/>
    </source>
</evidence>
<comment type="similarity">
    <text evidence="1 2">Belongs to the OSBP family.</text>
</comment>
<dbReference type="InterPro" id="IPR018494">
    <property type="entry name" value="Oxysterol-bd_CS"/>
</dbReference>
<dbReference type="AlphaFoldDB" id="A0A0D2HML1"/>
<dbReference type="HOGENOM" id="CLU_012334_0_0_1"/>
<dbReference type="SUPFAM" id="SSF144000">
    <property type="entry name" value="Oxysterol-binding protein-like"/>
    <property type="match status" value="1"/>
</dbReference>
<proteinExistence type="inferred from homology"/>
<reference evidence="4" key="1">
    <citation type="submission" date="2015-01" db="EMBL/GenBank/DDBJ databases">
        <title>The Genome Sequence of Cladophialophora bantiana CBS 173.52.</title>
        <authorList>
            <consortium name="The Broad Institute Genomics Platform"/>
            <person name="Cuomo C."/>
            <person name="de Hoog S."/>
            <person name="Gorbushina A."/>
            <person name="Stielow B."/>
            <person name="Teixiera M."/>
            <person name="Abouelleil A."/>
            <person name="Chapman S.B."/>
            <person name="Priest M."/>
            <person name="Young S.K."/>
            <person name="Wortman J."/>
            <person name="Nusbaum C."/>
            <person name="Birren B."/>
        </authorList>
    </citation>
    <scope>NUCLEOTIDE SEQUENCE [LARGE SCALE GENOMIC DNA]</scope>
    <source>
        <strain evidence="4">CBS 173.52</strain>
    </source>
</reference>
<accession>A0A0D2HML1</accession>
<evidence type="ECO:0000256" key="3">
    <source>
        <dbReference type="SAM" id="MobiDB-lite"/>
    </source>
</evidence>
<dbReference type="PROSITE" id="PS01013">
    <property type="entry name" value="OSBP"/>
    <property type="match status" value="1"/>
</dbReference>
<dbReference type="Pfam" id="PF01237">
    <property type="entry name" value="Oxysterol_BP"/>
    <property type="match status" value="1"/>
</dbReference>
<dbReference type="Proteomes" id="UP000053789">
    <property type="component" value="Unassembled WGS sequence"/>
</dbReference>
<evidence type="ECO:0000256" key="1">
    <source>
        <dbReference type="ARBA" id="ARBA00008842"/>
    </source>
</evidence>
<dbReference type="InterPro" id="IPR037239">
    <property type="entry name" value="OSBP_sf"/>
</dbReference>
<dbReference type="Gene3D" id="3.30.70.3490">
    <property type="match status" value="1"/>
</dbReference>
<evidence type="ECO:0000313" key="5">
    <source>
        <dbReference type="Proteomes" id="UP000053789"/>
    </source>
</evidence>
<dbReference type="Gene3D" id="1.10.287.2720">
    <property type="match status" value="1"/>
</dbReference>
<gene>
    <name evidence="4" type="ORF">Z519_04559</name>
</gene>
<dbReference type="GO" id="GO:0016020">
    <property type="term" value="C:membrane"/>
    <property type="evidence" value="ECO:0007669"/>
    <property type="project" value="TreeGrafter"/>
</dbReference>
<dbReference type="PANTHER" id="PTHR10972:SF92">
    <property type="entry name" value="OXYSTEROL BINDING PROTEIN"/>
    <property type="match status" value="1"/>
</dbReference>
<organism evidence="4 5">
    <name type="scientific">Cladophialophora bantiana (strain ATCC 10958 / CBS 173.52 / CDC B-1940 / NIH 8579)</name>
    <name type="common">Xylohypha bantiana</name>
    <dbReference type="NCBI Taxonomy" id="1442370"/>
    <lineage>
        <taxon>Eukaryota</taxon>
        <taxon>Fungi</taxon>
        <taxon>Dikarya</taxon>
        <taxon>Ascomycota</taxon>
        <taxon>Pezizomycotina</taxon>
        <taxon>Eurotiomycetes</taxon>
        <taxon>Chaetothyriomycetidae</taxon>
        <taxon>Chaetothyriales</taxon>
        <taxon>Herpotrichiellaceae</taxon>
        <taxon>Cladophialophora</taxon>
    </lineage>
</organism>
<evidence type="ECO:0008006" key="6">
    <source>
        <dbReference type="Google" id="ProtNLM"/>
    </source>
</evidence>
<evidence type="ECO:0000313" key="4">
    <source>
        <dbReference type="EMBL" id="KIW94583.1"/>
    </source>
</evidence>
<feature type="compositionally biased region" description="Acidic residues" evidence="3">
    <location>
        <begin position="1"/>
        <end position="14"/>
    </location>
</feature>
<dbReference type="VEuPathDB" id="FungiDB:Z519_04559"/>
<dbReference type="GO" id="GO:0005829">
    <property type="term" value="C:cytosol"/>
    <property type="evidence" value="ECO:0007669"/>
    <property type="project" value="TreeGrafter"/>
</dbReference>
<dbReference type="InterPro" id="IPR000648">
    <property type="entry name" value="Oxysterol-bd"/>
</dbReference>
<dbReference type="RefSeq" id="XP_016621252.1">
    <property type="nucleotide sequence ID" value="XM_016762305.1"/>
</dbReference>
<dbReference type="Gene3D" id="2.40.160.120">
    <property type="match status" value="1"/>
</dbReference>
<name>A0A0D2HML1_CLAB1</name>
<feature type="region of interest" description="Disordered" evidence="3">
    <location>
        <begin position="1"/>
        <end position="20"/>
    </location>
</feature>